<evidence type="ECO:0000259" key="1">
    <source>
        <dbReference type="PROSITE" id="PS51833"/>
    </source>
</evidence>
<evidence type="ECO:0000313" key="2">
    <source>
        <dbReference type="EMBL" id="BCD99726.1"/>
    </source>
</evidence>
<evidence type="ECO:0000313" key="3">
    <source>
        <dbReference type="Proteomes" id="UP001320119"/>
    </source>
</evidence>
<proteinExistence type="predicted"/>
<dbReference type="SUPFAM" id="SSF109604">
    <property type="entry name" value="HD-domain/PDEase-like"/>
    <property type="match status" value="1"/>
</dbReference>
<dbReference type="Gene3D" id="1.10.3210.10">
    <property type="entry name" value="Hypothetical protein af1432"/>
    <property type="match status" value="1"/>
</dbReference>
<dbReference type="EMBL" id="AP023086">
    <property type="protein sequence ID" value="BCD99726.1"/>
    <property type="molecule type" value="Genomic_DNA"/>
</dbReference>
<accession>A0AAN1WL98</accession>
<sequence length="288" mass="31649">MSQELTPEQIKHILQGIAIPPQPQVMVDLQMEQCSPKCTAESIAALISQDVGLSGAILKTVNSPFFKLTNKITSITQAVSLMGINSVVNLVNAQSIKGALSDEEIIALGAFWDTAMEVAMTAAVVAKQVGYNSPDEAYTLGLVHNCGIPLLASKFDNYPTVLQEAYHREDTLITDTENELINTNHAVVGYYVSRSWNLPPYISEAIHEHHHVTQQFMENSSNSQLKTLLSILKMAEHISGLHKTLGGCSIDYEWDQVKEAILIHIGLSDYDYEGMIEHIQELGLGTQS</sequence>
<name>A0AAN1WL98_9GAMM</name>
<dbReference type="Pfam" id="PF08668">
    <property type="entry name" value="HDOD"/>
    <property type="match status" value="1"/>
</dbReference>
<dbReference type="PANTHER" id="PTHR33525:SF6">
    <property type="entry name" value="HDOD DOMAIN-CONTAINING PROTEIN"/>
    <property type="match status" value="1"/>
</dbReference>
<dbReference type="PROSITE" id="PS51833">
    <property type="entry name" value="HDOD"/>
    <property type="match status" value="1"/>
</dbReference>
<dbReference type="InterPro" id="IPR052340">
    <property type="entry name" value="RNase_Y/CdgJ"/>
</dbReference>
<gene>
    <name evidence="2" type="ORF">MARGE09_P3928</name>
</gene>
<organism evidence="2 3">
    <name type="scientific">Marinagarivorans cellulosilyticus</name>
    <dbReference type="NCBI Taxonomy" id="2721545"/>
    <lineage>
        <taxon>Bacteria</taxon>
        <taxon>Pseudomonadati</taxon>
        <taxon>Pseudomonadota</taxon>
        <taxon>Gammaproteobacteria</taxon>
        <taxon>Cellvibrionales</taxon>
        <taxon>Cellvibrionaceae</taxon>
        <taxon>Marinagarivorans</taxon>
    </lineage>
</organism>
<protein>
    <recommendedName>
        <fullName evidence="1">HDOD domain-containing protein</fullName>
    </recommendedName>
</protein>
<dbReference type="Proteomes" id="UP001320119">
    <property type="component" value="Chromosome"/>
</dbReference>
<dbReference type="KEGG" id="marq:MARGE09_P3928"/>
<dbReference type="AlphaFoldDB" id="A0AAN1WL98"/>
<keyword evidence="3" id="KW-1185">Reference proteome</keyword>
<reference evidence="2 3" key="1">
    <citation type="journal article" date="2022" name="IScience">
        <title>An ultrasensitive nanofiber-based assay for enzymatic hydrolysis and deep-sea microbial degradation of cellulose.</title>
        <authorList>
            <person name="Tsudome M."/>
            <person name="Tachioka M."/>
            <person name="Miyazaki M."/>
            <person name="Uchimura K."/>
            <person name="Tsuda M."/>
            <person name="Takaki Y."/>
            <person name="Deguchi S."/>
        </authorList>
    </citation>
    <scope>NUCLEOTIDE SEQUENCE [LARGE SCALE GENOMIC DNA]</scope>
    <source>
        <strain evidence="2 3">GE09</strain>
    </source>
</reference>
<dbReference type="RefSeq" id="WP_236984991.1">
    <property type="nucleotide sequence ID" value="NZ_AP023086.1"/>
</dbReference>
<dbReference type="PANTHER" id="PTHR33525">
    <property type="match status" value="1"/>
</dbReference>
<dbReference type="InterPro" id="IPR013976">
    <property type="entry name" value="HDOD"/>
</dbReference>
<feature type="domain" description="HDOD" evidence="1">
    <location>
        <begin position="19"/>
        <end position="212"/>
    </location>
</feature>